<dbReference type="InterPro" id="IPR037401">
    <property type="entry name" value="SnoaL-like"/>
</dbReference>
<protein>
    <recommendedName>
        <fullName evidence="1">SnoaL-like domain-containing protein</fullName>
    </recommendedName>
</protein>
<comment type="caution">
    <text evidence="2">The sequence shown here is derived from an EMBL/GenBank/DDBJ whole genome shotgun (WGS) entry which is preliminary data.</text>
</comment>
<dbReference type="GeneID" id="97402192"/>
<feature type="domain" description="SnoaL-like" evidence="1">
    <location>
        <begin position="11"/>
        <end position="133"/>
    </location>
</feature>
<dbReference type="PATRIC" id="fig|698760.3.peg.432"/>
<dbReference type="Proteomes" id="UP000010931">
    <property type="component" value="Unassembled WGS sequence"/>
</dbReference>
<proteinExistence type="predicted"/>
<organism evidence="2 3">
    <name type="scientific">Streptomyces turgidiscabies (strain Car8)</name>
    <dbReference type="NCBI Taxonomy" id="698760"/>
    <lineage>
        <taxon>Bacteria</taxon>
        <taxon>Bacillati</taxon>
        <taxon>Actinomycetota</taxon>
        <taxon>Actinomycetes</taxon>
        <taxon>Kitasatosporales</taxon>
        <taxon>Streptomycetaceae</taxon>
        <taxon>Streptomyces</taxon>
    </lineage>
</organism>
<dbReference type="EMBL" id="AEJB01000025">
    <property type="protein sequence ID" value="ELP70931.1"/>
    <property type="molecule type" value="Genomic_DNA"/>
</dbReference>
<dbReference type="STRING" id="85558.T45_03223"/>
<dbReference type="AlphaFoldDB" id="L7FIL6"/>
<accession>L7FIL6</accession>
<dbReference type="InterPro" id="IPR032710">
    <property type="entry name" value="NTF2-like_dom_sf"/>
</dbReference>
<dbReference type="Gene3D" id="3.10.450.50">
    <property type="match status" value="1"/>
</dbReference>
<sequence length="149" mass="16526">MTPEDTTAWSLARLNTSFFHHYDRREYDELLELFAPDALYEVHGRKLRGHAEIQDVLNARSGPEVTVRHLVANQHFHSIGDGTAQATVSLLAYGGPTPVDDGPALYPAANAGHIVELDDHYRLDNGHWRITHRAARPILAPAPDKTSSS</sequence>
<dbReference type="RefSeq" id="WP_006373729.1">
    <property type="nucleotide sequence ID" value="NZ_AEJB01000025.1"/>
</dbReference>
<dbReference type="Pfam" id="PF13577">
    <property type="entry name" value="SnoaL_4"/>
    <property type="match status" value="1"/>
</dbReference>
<keyword evidence="3" id="KW-1185">Reference proteome</keyword>
<reference evidence="2 3" key="1">
    <citation type="journal article" date="2011" name="Plasmid">
        <title>Streptomyces turgidiscabies Car8 contains a modular pathogenicity island that shares virulence genes with other actinobacterial plant pathogens.</title>
        <authorList>
            <person name="Huguet-Tapia J.C."/>
            <person name="Badger J.H."/>
            <person name="Loria R."/>
            <person name="Pettis G.S."/>
        </authorList>
    </citation>
    <scope>NUCLEOTIDE SEQUENCE [LARGE SCALE GENOMIC DNA]</scope>
    <source>
        <strain evidence="2 3">Car8</strain>
    </source>
</reference>
<dbReference type="SUPFAM" id="SSF54427">
    <property type="entry name" value="NTF2-like"/>
    <property type="match status" value="1"/>
</dbReference>
<evidence type="ECO:0000313" key="2">
    <source>
        <dbReference type="EMBL" id="ELP70931.1"/>
    </source>
</evidence>
<evidence type="ECO:0000259" key="1">
    <source>
        <dbReference type="Pfam" id="PF13577"/>
    </source>
</evidence>
<gene>
    <name evidence="2" type="ORF">STRTUCAR8_00975</name>
</gene>
<name>L7FIL6_STRT8</name>
<evidence type="ECO:0000313" key="3">
    <source>
        <dbReference type="Proteomes" id="UP000010931"/>
    </source>
</evidence>